<dbReference type="AlphaFoldDB" id="A7EA37"/>
<evidence type="ECO:0000313" key="3">
    <source>
        <dbReference type="Proteomes" id="UP000001312"/>
    </source>
</evidence>
<dbReference type="KEGG" id="ssl:SS1G_02168"/>
<feature type="region of interest" description="Disordered" evidence="1">
    <location>
        <begin position="53"/>
        <end position="90"/>
    </location>
</feature>
<dbReference type="EMBL" id="CH476623">
    <property type="protein sequence ID" value="EDN99315.1"/>
    <property type="molecule type" value="Genomic_DNA"/>
</dbReference>
<sequence length="226" mass="25660">MSYLSGIDFRKKFAPLFEINPLLTDNREIQKAKFPKVKPREIILLDDTDDEAESDIIVDERRQVSDNPDEGTADVKNQPQNADIPGSKRSFSVYEISDDSDADISDYDFGYDAGSDPEIYHGSQSSSSPSVIRPLAKVKSTKKPDQESETRTTPWISKIAGTLFGRSLRPVERNKDEKSWELALKEYREAMSLARRTGKEFLRESREKIMEIEYRAGDSILVELGT</sequence>
<evidence type="ECO:0000256" key="1">
    <source>
        <dbReference type="SAM" id="MobiDB-lite"/>
    </source>
</evidence>
<name>A7EA37_SCLS1</name>
<keyword evidence="3" id="KW-1185">Reference proteome</keyword>
<accession>A7EA37</accession>
<dbReference type="GeneID" id="5492990"/>
<protein>
    <submittedName>
        <fullName evidence="2">Uncharacterized protein</fullName>
    </submittedName>
</protein>
<dbReference type="Proteomes" id="UP000001312">
    <property type="component" value="Unassembled WGS sequence"/>
</dbReference>
<dbReference type="RefSeq" id="XP_001595953.1">
    <property type="nucleotide sequence ID" value="XM_001595903.1"/>
</dbReference>
<reference evidence="3" key="1">
    <citation type="journal article" date="2011" name="PLoS Genet.">
        <title>Genomic analysis of the necrotrophic fungal pathogens Sclerotinia sclerotiorum and Botrytis cinerea.</title>
        <authorList>
            <person name="Amselem J."/>
            <person name="Cuomo C.A."/>
            <person name="van Kan J.A."/>
            <person name="Viaud M."/>
            <person name="Benito E.P."/>
            <person name="Couloux A."/>
            <person name="Coutinho P.M."/>
            <person name="de Vries R.P."/>
            <person name="Dyer P.S."/>
            <person name="Fillinger S."/>
            <person name="Fournier E."/>
            <person name="Gout L."/>
            <person name="Hahn M."/>
            <person name="Kohn L."/>
            <person name="Lapalu N."/>
            <person name="Plummer K.M."/>
            <person name="Pradier J.M."/>
            <person name="Quevillon E."/>
            <person name="Sharon A."/>
            <person name="Simon A."/>
            <person name="ten Have A."/>
            <person name="Tudzynski B."/>
            <person name="Tudzynski P."/>
            <person name="Wincker P."/>
            <person name="Andrew M."/>
            <person name="Anthouard V."/>
            <person name="Beever R.E."/>
            <person name="Beffa R."/>
            <person name="Benoit I."/>
            <person name="Bouzid O."/>
            <person name="Brault B."/>
            <person name="Chen Z."/>
            <person name="Choquer M."/>
            <person name="Collemare J."/>
            <person name="Cotton P."/>
            <person name="Danchin E.G."/>
            <person name="Da Silva C."/>
            <person name="Gautier A."/>
            <person name="Giraud C."/>
            <person name="Giraud T."/>
            <person name="Gonzalez C."/>
            <person name="Grossetete S."/>
            <person name="Guldener U."/>
            <person name="Henrissat B."/>
            <person name="Howlett B.J."/>
            <person name="Kodira C."/>
            <person name="Kretschmer M."/>
            <person name="Lappartient A."/>
            <person name="Leroch M."/>
            <person name="Levis C."/>
            <person name="Mauceli E."/>
            <person name="Neuveglise C."/>
            <person name="Oeser B."/>
            <person name="Pearson M."/>
            <person name="Poulain J."/>
            <person name="Poussereau N."/>
            <person name="Quesneville H."/>
            <person name="Rascle C."/>
            <person name="Schumacher J."/>
            <person name="Segurens B."/>
            <person name="Sexton A."/>
            <person name="Silva E."/>
            <person name="Sirven C."/>
            <person name="Soanes D.M."/>
            <person name="Talbot N.J."/>
            <person name="Templeton M."/>
            <person name="Yandava C."/>
            <person name="Yarden O."/>
            <person name="Zeng Q."/>
            <person name="Rollins J.A."/>
            <person name="Lebrun M.H."/>
            <person name="Dickman M."/>
        </authorList>
    </citation>
    <scope>NUCLEOTIDE SEQUENCE [LARGE SCALE GENOMIC DNA]</scope>
    <source>
        <strain evidence="3">ATCC 18683 / 1980 / Ss-1</strain>
    </source>
</reference>
<feature type="region of interest" description="Disordered" evidence="1">
    <location>
        <begin position="115"/>
        <end position="153"/>
    </location>
</feature>
<proteinExistence type="predicted"/>
<dbReference type="InParanoid" id="A7EA37"/>
<evidence type="ECO:0000313" key="2">
    <source>
        <dbReference type="EMBL" id="EDN99315.1"/>
    </source>
</evidence>
<organism evidence="2 3">
    <name type="scientific">Sclerotinia sclerotiorum (strain ATCC 18683 / 1980 / Ss-1)</name>
    <name type="common">White mold</name>
    <name type="synonym">Whetzelinia sclerotiorum</name>
    <dbReference type="NCBI Taxonomy" id="665079"/>
    <lineage>
        <taxon>Eukaryota</taxon>
        <taxon>Fungi</taxon>
        <taxon>Dikarya</taxon>
        <taxon>Ascomycota</taxon>
        <taxon>Pezizomycotina</taxon>
        <taxon>Leotiomycetes</taxon>
        <taxon>Helotiales</taxon>
        <taxon>Sclerotiniaceae</taxon>
        <taxon>Sclerotinia</taxon>
    </lineage>
</organism>
<dbReference type="HOGENOM" id="CLU_1225422_0_0_1"/>
<gene>
    <name evidence="2" type="ORF">SS1G_02168</name>
</gene>